<sequence length="191" mass="20758">MTARGPRRRVTLGHRQLLAAAGVVERWAGVRIEVAGAAEPPVRGKRHGILRQCETQLVTAAGPDLVPLRSASVARPEAGPDAYLTVDLAVCPSGFLESDEALLHPRAVELAVAVVPDGGRRLLETYAAARIRLVLLVDPRRGRWSLNGDPREGRYREVRRGGYGEAVALPVPFCGRIDTARFPRYTARTAQ</sequence>
<protein>
    <recommendedName>
        <fullName evidence="3">Restriction endonuclease</fullName>
    </recommendedName>
</protein>
<reference evidence="2" key="1">
    <citation type="submission" date="2016-10" db="EMBL/GenBank/DDBJ databases">
        <authorList>
            <person name="Varghese N."/>
            <person name="Submissions S."/>
        </authorList>
    </citation>
    <scope>NUCLEOTIDE SEQUENCE [LARGE SCALE GENOMIC DNA]</scope>
    <source>
        <strain evidence="2">CGMCC 4.7047</strain>
    </source>
</reference>
<proteinExistence type="predicted"/>
<evidence type="ECO:0008006" key="3">
    <source>
        <dbReference type="Google" id="ProtNLM"/>
    </source>
</evidence>
<dbReference type="EMBL" id="FPAB01000020">
    <property type="protein sequence ID" value="SFT23702.1"/>
    <property type="molecule type" value="Genomic_DNA"/>
</dbReference>
<organism evidence="1 2">
    <name type="scientific">Streptomyces harbinensis</name>
    <dbReference type="NCBI Taxonomy" id="1176198"/>
    <lineage>
        <taxon>Bacteria</taxon>
        <taxon>Bacillati</taxon>
        <taxon>Actinomycetota</taxon>
        <taxon>Actinomycetes</taxon>
        <taxon>Kitasatosporales</taxon>
        <taxon>Streptomycetaceae</taxon>
        <taxon>Streptomyces</taxon>
    </lineage>
</organism>
<dbReference type="AlphaFoldDB" id="A0A1I6WCN3"/>
<keyword evidence="2" id="KW-1185">Reference proteome</keyword>
<gene>
    <name evidence="1" type="ORF">SAMN05444716_1202</name>
</gene>
<dbReference type="Proteomes" id="UP000198873">
    <property type="component" value="Unassembled WGS sequence"/>
</dbReference>
<dbReference type="STRING" id="1176198.SAMN05444716_1202"/>
<dbReference type="RefSeq" id="WP_093844570.1">
    <property type="nucleotide sequence ID" value="NZ_FPAB01000020.1"/>
</dbReference>
<evidence type="ECO:0000313" key="1">
    <source>
        <dbReference type="EMBL" id="SFT23702.1"/>
    </source>
</evidence>
<evidence type="ECO:0000313" key="2">
    <source>
        <dbReference type="Proteomes" id="UP000198873"/>
    </source>
</evidence>
<accession>A0A1I6WCN3</accession>
<name>A0A1I6WCN3_9ACTN</name>